<accession>A0A0B2JY85</accession>
<reference evidence="1 2" key="1">
    <citation type="journal article" date="2013" name="PLoS ONE">
        <title>Identification and characterization of three novel lipases belonging to families II and V from Anaerovibrio lipolyticus 5ST.</title>
        <authorList>
            <person name="Prive F."/>
            <person name="Kaderbhai N.N."/>
            <person name="Girdwood S."/>
            <person name="Worgan H.J."/>
            <person name="Pinloche E."/>
            <person name="Scollan N.D."/>
            <person name="Huws S.A."/>
            <person name="Newbold C.J."/>
        </authorList>
    </citation>
    <scope>NUCLEOTIDE SEQUENCE [LARGE SCALE GENOMIC DNA]</scope>
    <source>
        <strain evidence="1 2">5S</strain>
    </source>
</reference>
<dbReference type="RefSeq" id="WP_039206732.1">
    <property type="nucleotide sequence ID" value="NZ_JSCE01000084.1"/>
</dbReference>
<dbReference type="STRING" id="82374.NZ47_04040"/>
<sequence>MRKLIAKIFLVILVLAAAGSFFLAFVPLNKYVACVRGSTGQMHDIETKEATSQAVEIGDSFDKYFKNPKWHHLESGNWRHIVEFNGECDYEGKPAKAKIQFIISQETRVESILDFKILYRVGAIAIDDKILTTQERMDFLDKIINSK</sequence>
<dbReference type="AlphaFoldDB" id="A0A0B2JY85"/>
<evidence type="ECO:0000313" key="2">
    <source>
        <dbReference type="Proteomes" id="UP000030993"/>
    </source>
</evidence>
<comment type="caution">
    <text evidence="1">The sequence shown here is derived from an EMBL/GenBank/DDBJ whole genome shotgun (WGS) entry which is preliminary data.</text>
</comment>
<gene>
    <name evidence="1" type="ORF">NZ47_04040</name>
</gene>
<protein>
    <submittedName>
        <fullName evidence="1">Uncharacterized protein</fullName>
    </submittedName>
</protein>
<dbReference type="Proteomes" id="UP000030993">
    <property type="component" value="Unassembled WGS sequence"/>
</dbReference>
<organism evidence="1 2">
    <name type="scientific">Anaerovibrio lipolyticus</name>
    <dbReference type="NCBI Taxonomy" id="82374"/>
    <lineage>
        <taxon>Bacteria</taxon>
        <taxon>Bacillati</taxon>
        <taxon>Bacillota</taxon>
        <taxon>Negativicutes</taxon>
        <taxon>Selenomonadales</taxon>
        <taxon>Selenomonadaceae</taxon>
        <taxon>Anaerovibrio</taxon>
    </lineage>
</organism>
<keyword evidence="2" id="KW-1185">Reference proteome</keyword>
<proteinExistence type="predicted"/>
<dbReference type="EMBL" id="JSCE01000084">
    <property type="protein sequence ID" value="KHM52559.1"/>
    <property type="molecule type" value="Genomic_DNA"/>
</dbReference>
<evidence type="ECO:0000313" key="1">
    <source>
        <dbReference type="EMBL" id="KHM52559.1"/>
    </source>
</evidence>
<name>A0A0B2JY85_9FIRM</name>